<evidence type="ECO:0000313" key="2">
    <source>
        <dbReference type="EMBL" id="ONM54717.1"/>
    </source>
</evidence>
<dbReference type="EMBL" id="CM007650">
    <property type="protein sequence ID" value="ONM54717.1"/>
    <property type="molecule type" value="Genomic_DNA"/>
</dbReference>
<evidence type="ECO:0000259" key="1">
    <source>
        <dbReference type="Pfam" id="PF12165"/>
    </source>
</evidence>
<protein>
    <recommendedName>
        <fullName evidence="1">Alfin N-terminal domain-containing protein</fullName>
    </recommendedName>
</protein>
<dbReference type="Pfam" id="PF12165">
    <property type="entry name" value="Alfin"/>
    <property type="match status" value="1"/>
</dbReference>
<dbReference type="InterPro" id="IPR021998">
    <property type="entry name" value="Alfin_N"/>
</dbReference>
<name>A0A1D6I3J8_MAIZE</name>
<dbReference type="AlphaFoldDB" id="A0A1D6I3J8"/>
<proteinExistence type="predicted"/>
<dbReference type="GO" id="GO:0006355">
    <property type="term" value="P:regulation of DNA-templated transcription"/>
    <property type="evidence" value="ECO:0007669"/>
    <property type="project" value="InterPro"/>
</dbReference>
<sequence>MAAQLRYMIGHYFGTPSGKVRGIAPRNVRLAVPNFFSFFPKSFSEEFSSNHVRFFGSGLTGFFVPNEAGGDPRSGLRLEDKGWGLGRTVSLDKVQRTVGHLASNIMSFLWLYFESSFPKCCTMDAVVMLLSSGHTRGKRIIFCFCYCSYFSRIFVCLPFAVAALLLLAFCNSTRERAILMMQTAAGCRKVPPELPEPAFDINFACDGIQHRG</sequence>
<dbReference type="InParanoid" id="A0A1D6I3J8"/>
<organism evidence="2">
    <name type="scientific">Zea mays</name>
    <name type="common">Maize</name>
    <dbReference type="NCBI Taxonomy" id="4577"/>
    <lineage>
        <taxon>Eukaryota</taxon>
        <taxon>Viridiplantae</taxon>
        <taxon>Streptophyta</taxon>
        <taxon>Embryophyta</taxon>
        <taxon>Tracheophyta</taxon>
        <taxon>Spermatophyta</taxon>
        <taxon>Magnoliopsida</taxon>
        <taxon>Liliopsida</taxon>
        <taxon>Poales</taxon>
        <taxon>Poaceae</taxon>
        <taxon>PACMAD clade</taxon>
        <taxon>Panicoideae</taxon>
        <taxon>Andropogonodae</taxon>
        <taxon>Andropogoneae</taxon>
        <taxon>Tripsacinae</taxon>
        <taxon>Zea</taxon>
    </lineage>
</organism>
<accession>A0A1D6I3J8</accession>
<feature type="domain" description="Alfin N-terminal" evidence="1">
    <location>
        <begin position="185"/>
        <end position="210"/>
    </location>
</feature>
<dbReference type="GO" id="GO:0042393">
    <property type="term" value="F:histone binding"/>
    <property type="evidence" value="ECO:0007669"/>
    <property type="project" value="InterPro"/>
</dbReference>
<gene>
    <name evidence="2" type="ORF">ZEAMMB73_Zm00001d020326</name>
</gene>
<reference evidence="2" key="1">
    <citation type="submission" date="2015-12" db="EMBL/GenBank/DDBJ databases">
        <title>Update maize B73 reference genome by single molecule sequencing technologies.</title>
        <authorList>
            <consortium name="Maize Genome Sequencing Project"/>
            <person name="Ware D."/>
        </authorList>
    </citation>
    <scope>NUCLEOTIDE SEQUENCE [LARGE SCALE GENOMIC DNA]</scope>
    <source>
        <tissue evidence="2">Seedling</tissue>
    </source>
</reference>